<dbReference type="PANTHER" id="PTHR34818">
    <property type="entry name" value="PROTEIN BLI-3"/>
    <property type="match status" value="1"/>
</dbReference>
<comment type="caution">
    <text evidence="2">The sequence shown here is derived from an EMBL/GenBank/DDBJ whole genome shotgun (WGS) entry which is preliminary data.</text>
</comment>
<dbReference type="InterPro" id="IPR052917">
    <property type="entry name" value="Stress-Dev_Protein"/>
</dbReference>
<proteinExistence type="predicted"/>
<dbReference type="SUPFAM" id="SSF50475">
    <property type="entry name" value="FMN-binding split barrel"/>
    <property type="match status" value="1"/>
</dbReference>
<reference evidence="2 3" key="1">
    <citation type="journal article" date="2018" name="Elife">
        <title>Discovery and characterization of a prevalent human gut bacterial enzyme sufficient for the inactivation of a family of plant toxins.</title>
        <authorList>
            <person name="Koppel N."/>
            <person name="Bisanz J.E."/>
            <person name="Pandelia M.E."/>
            <person name="Turnbaugh P.J."/>
            <person name="Balskus E.P."/>
        </authorList>
    </citation>
    <scope>NUCLEOTIDE SEQUENCE [LARGE SCALE GENOMIC DNA]</scope>
    <source>
        <strain evidence="2 3">OB21 GAM 11</strain>
    </source>
</reference>
<dbReference type="PANTHER" id="PTHR34818:SF1">
    <property type="entry name" value="PROTEIN BLI-3"/>
    <property type="match status" value="1"/>
</dbReference>
<dbReference type="Pfam" id="PF01243">
    <property type="entry name" value="PNPOx_N"/>
    <property type="match status" value="1"/>
</dbReference>
<evidence type="ECO:0000313" key="2">
    <source>
        <dbReference type="EMBL" id="RDC43110.1"/>
    </source>
</evidence>
<dbReference type="AlphaFoldDB" id="A0A369NWP4"/>
<evidence type="ECO:0000313" key="3">
    <source>
        <dbReference type="Proteomes" id="UP000253805"/>
    </source>
</evidence>
<sequence>MQEVVEFLTANPVQYLATVGADGKAKCRPFMFLMEHEGKLWFGTNNQKTVFAEMQENPYVEVCASTPDFRWIRLGGKAVFEDNRAVKEACMNIPMLKDQYQTADNPIFEVFYLTDGEATIADMTGNAPTVVKL</sequence>
<feature type="domain" description="Pyridoxamine 5'-phosphate oxidase N-terminal" evidence="1">
    <location>
        <begin position="2"/>
        <end position="90"/>
    </location>
</feature>
<dbReference type="EMBL" id="PPUT01000022">
    <property type="protein sequence ID" value="RDC43110.1"/>
    <property type="molecule type" value="Genomic_DNA"/>
</dbReference>
<gene>
    <name evidence="2" type="ORF">C1850_08480</name>
</gene>
<name>A0A369NWP4_9ACTN</name>
<protein>
    <submittedName>
        <fullName evidence="2">Pyridoxamine 5'-phosphate oxidase</fullName>
    </submittedName>
</protein>
<dbReference type="Proteomes" id="UP000253805">
    <property type="component" value="Unassembled WGS sequence"/>
</dbReference>
<evidence type="ECO:0000259" key="1">
    <source>
        <dbReference type="Pfam" id="PF01243"/>
    </source>
</evidence>
<organism evidence="2 3">
    <name type="scientific">Adlercreutzia equolifaciens subsp. celatus</name>
    <dbReference type="NCBI Taxonomy" id="394340"/>
    <lineage>
        <taxon>Bacteria</taxon>
        <taxon>Bacillati</taxon>
        <taxon>Actinomycetota</taxon>
        <taxon>Coriobacteriia</taxon>
        <taxon>Eggerthellales</taxon>
        <taxon>Eggerthellaceae</taxon>
        <taxon>Adlercreutzia</taxon>
    </lineage>
</organism>
<dbReference type="InterPro" id="IPR011576">
    <property type="entry name" value="Pyridox_Oxase_N"/>
</dbReference>
<dbReference type="RefSeq" id="WP_114538973.1">
    <property type="nucleotide sequence ID" value="NZ_DBFWAD010000094.1"/>
</dbReference>
<dbReference type="InterPro" id="IPR012349">
    <property type="entry name" value="Split_barrel_FMN-bd"/>
</dbReference>
<dbReference type="Gene3D" id="2.30.110.10">
    <property type="entry name" value="Electron Transport, Fmn-binding Protein, Chain A"/>
    <property type="match status" value="1"/>
</dbReference>
<accession>A0A369NWP4</accession>